<feature type="compositionally biased region" description="Basic and acidic residues" evidence="1">
    <location>
        <begin position="93"/>
        <end position="103"/>
    </location>
</feature>
<reference evidence="2" key="1">
    <citation type="submission" date="2021-01" db="EMBL/GenBank/DDBJ databases">
        <authorList>
            <person name="Kaushik A."/>
        </authorList>
    </citation>
    <scope>NUCLEOTIDE SEQUENCE</scope>
    <source>
        <strain evidence="2">AG1-1B</strain>
    </source>
</reference>
<dbReference type="Proteomes" id="UP000663826">
    <property type="component" value="Unassembled WGS sequence"/>
</dbReference>
<feature type="compositionally biased region" description="Low complexity" evidence="1">
    <location>
        <begin position="29"/>
        <end position="51"/>
    </location>
</feature>
<organism evidence="2 3">
    <name type="scientific">Rhizoctonia solani</name>
    <dbReference type="NCBI Taxonomy" id="456999"/>
    <lineage>
        <taxon>Eukaryota</taxon>
        <taxon>Fungi</taxon>
        <taxon>Dikarya</taxon>
        <taxon>Basidiomycota</taxon>
        <taxon>Agaricomycotina</taxon>
        <taxon>Agaricomycetes</taxon>
        <taxon>Cantharellales</taxon>
        <taxon>Ceratobasidiaceae</taxon>
        <taxon>Rhizoctonia</taxon>
    </lineage>
</organism>
<gene>
    <name evidence="2" type="ORF">RDB_LOCUS27291</name>
</gene>
<feature type="compositionally biased region" description="Basic and acidic residues" evidence="1">
    <location>
        <begin position="1"/>
        <end position="14"/>
    </location>
</feature>
<dbReference type="EMBL" id="CAJMWQ010000897">
    <property type="protein sequence ID" value="CAE6394112.1"/>
    <property type="molecule type" value="Genomic_DNA"/>
</dbReference>
<feature type="compositionally biased region" description="Pro residues" evidence="1">
    <location>
        <begin position="82"/>
        <end position="92"/>
    </location>
</feature>
<proteinExistence type="predicted"/>
<comment type="caution">
    <text evidence="2">The sequence shown here is derived from an EMBL/GenBank/DDBJ whole genome shotgun (WGS) entry which is preliminary data.</text>
</comment>
<evidence type="ECO:0000313" key="3">
    <source>
        <dbReference type="Proteomes" id="UP000663826"/>
    </source>
</evidence>
<sequence length="129" mass="13842">MADTPNETRDDHENAPLQIAVPDSNLPTDCESASDSASDLSDSPTSSVFSDGPYAEDLEEPEPGEEPQCRGKRTPLVVQGTPPLPPPQPEPQGEPHRTHRGSDHTVVQGRFDAVNNAPPPGPLNRNHPQ</sequence>
<feature type="compositionally biased region" description="Acidic residues" evidence="1">
    <location>
        <begin position="54"/>
        <end position="65"/>
    </location>
</feature>
<evidence type="ECO:0000313" key="2">
    <source>
        <dbReference type="EMBL" id="CAE6394112.1"/>
    </source>
</evidence>
<dbReference type="AlphaFoldDB" id="A0A8H2WQL0"/>
<accession>A0A8H2WQL0</accession>
<feature type="region of interest" description="Disordered" evidence="1">
    <location>
        <begin position="1"/>
        <end position="129"/>
    </location>
</feature>
<protein>
    <submittedName>
        <fullName evidence="2">Uncharacterized protein</fullName>
    </submittedName>
</protein>
<name>A0A8H2WQL0_9AGAM</name>
<evidence type="ECO:0000256" key="1">
    <source>
        <dbReference type="SAM" id="MobiDB-lite"/>
    </source>
</evidence>